<reference evidence="1 2" key="1">
    <citation type="submission" date="2017-11" db="EMBL/GenBank/DDBJ databases">
        <title>De novo assembly and phasing of dikaryotic genomes from two isolates of Puccinia coronata f. sp. avenae, the causal agent of oat crown rust.</title>
        <authorList>
            <person name="Miller M.E."/>
            <person name="Zhang Y."/>
            <person name="Omidvar V."/>
            <person name="Sperschneider J."/>
            <person name="Schwessinger B."/>
            <person name="Raley C."/>
            <person name="Palmer J.M."/>
            <person name="Garnica D."/>
            <person name="Upadhyaya N."/>
            <person name="Rathjen J."/>
            <person name="Taylor J.M."/>
            <person name="Park R.F."/>
            <person name="Dodds P.N."/>
            <person name="Hirsch C.D."/>
            <person name="Kianian S.F."/>
            <person name="Figueroa M."/>
        </authorList>
    </citation>
    <scope>NUCLEOTIDE SEQUENCE [LARGE SCALE GENOMIC DNA]</scope>
    <source>
        <strain evidence="1">12NC29</strain>
    </source>
</reference>
<sequence>MPDDKGNNLPPQQVQDEHVEQLAAQVTGLRGDLSRLFDMMEAEGQFRLDQAPKLPPLHPLHSAQASTLTHRTQPPHTSSPGWNPPAFPTCGFLATRANCSLFFGQYVITPARGFPILSRIRAGSSGSLATLDMGQIITGGEILCLQSKIAFEVDSLPQSSSAPLIYCPPKASAVTFGEDLTKGQVNPKVPILGNFQGFDKHYAEFEEASCAVVDVPIATVHVLLNCLKKGRLLVPALFKGPKGVRASANILVDTGPWQILSAKSLSVATISPSGLESTPFVA</sequence>
<keyword evidence="2" id="KW-1185">Reference proteome</keyword>
<dbReference type="AlphaFoldDB" id="A0A2N5V9F9"/>
<comment type="caution">
    <text evidence="1">The sequence shown here is derived from an EMBL/GenBank/DDBJ whole genome shotgun (WGS) entry which is preliminary data.</text>
</comment>
<evidence type="ECO:0000313" key="1">
    <source>
        <dbReference type="EMBL" id="PLW46623.1"/>
    </source>
</evidence>
<organism evidence="1 2">
    <name type="scientific">Puccinia coronata f. sp. avenae</name>
    <dbReference type="NCBI Taxonomy" id="200324"/>
    <lineage>
        <taxon>Eukaryota</taxon>
        <taxon>Fungi</taxon>
        <taxon>Dikarya</taxon>
        <taxon>Basidiomycota</taxon>
        <taxon>Pucciniomycotina</taxon>
        <taxon>Pucciniomycetes</taxon>
        <taxon>Pucciniales</taxon>
        <taxon>Pucciniaceae</taxon>
        <taxon>Puccinia</taxon>
    </lineage>
</organism>
<dbReference type="Proteomes" id="UP000235388">
    <property type="component" value="Unassembled WGS sequence"/>
</dbReference>
<gene>
    <name evidence="1" type="ORF">PCANC_14359</name>
</gene>
<accession>A0A2N5V9F9</accession>
<evidence type="ECO:0000313" key="2">
    <source>
        <dbReference type="Proteomes" id="UP000235388"/>
    </source>
</evidence>
<name>A0A2N5V9F9_9BASI</name>
<protein>
    <submittedName>
        <fullName evidence="1">Uncharacterized protein</fullName>
    </submittedName>
</protein>
<proteinExistence type="predicted"/>
<dbReference type="EMBL" id="PGCJ01000117">
    <property type="protein sequence ID" value="PLW46623.1"/>
    <property type="molecule type" value="Genomic_DNA"/>
</dbReference>